<feature type="binding site" evidence="11">
    <location>
        <position position="49"/>
    </location>
    <ligand>
        <name>[4Fe-4S] cluster</name>
        <dbReference type="ChEBI" id="CHEBI:49883"/>
    </ligand>
</feature>
<dbReference type="InterPro" id="IPR034768">
    <property type="entry name" value="4FE4S_WBL"/>
</dbReference>
<evidence type="ECO:0000256" key="10">
    <source>
        <dbReference type="ARBA" id="ARBA00023163"/>
    </source>
</evidence>
<evidence type="ECO:0000313" key="15">
    <source>
        <dbReference type="Proteomes" id="UP000580474"/>
    </source>
</evidence>
<evidence type="ECO:0000256" key="8">
    <source>
        <dbReference type="ARBA" id="ARBA00023125"/>
    </source>
</evidence>
<evidence type="ECO:0000313" key="14">
    <source>
        <dbReference type="EMBL" id="MBB5070040.1"/>
    </source>
</evidence>
<evidence type="ECO:0000256" key="4">
    <source>
        <dbReference type="ARBA" id="ARBA00022723"/>
    </source>
</evidence>
<comment type="PTM">
    <text evidence="11">Upon Fe-S cluster removal intramolecular disulfide bonds are formed.</text>
</comment>
<dbReference type="PANTHER" id="PTHR38839">
    <property type="entry name" value="TRANSCRIPTIONAL REGULATOR WHID-RELATED"/>
    <property type="match status" value="1"/>
</dbReference>
<dbReference type="Proteomes" id="UP000580474">
    <property type="component" value="Unassembled WGS sequence"/>
</dbReference>
<keyword evidence="10 11" id="KW-0804">Transcription</keyword>
<dbReference type="GO" id="GO:0035731">
    <property type="term" value="F:dinitrosyl-iron complex binding"/>
    <property type="evidence" value="ECO:0007669"/>
    <property type="project" value="UniProtKB-UniRule"/>
</dbReference>
<keyword evidence="4 11" id="KW-0479">Metal-binding</keyword>
<keyword evidence="11" id="KW-0963">Cytoplasm</keyword>
<sequence>MRIVDAKPAAEDRQSDWYQSGLCAQTDPEAFFPEQGQPGTAAKRICGACPVREACLEHSLLHDERYGIWGGLGETDRRKLRAAAQSHNDLPAPRRDTTIRRQDVA</sequence>
<dbReference type="GO" id="GO:0003677">
    <property type="term" value="F:DNA binding"/>
    <property type="evidence" value="ECO:0007669"/>
    <property type="project" value="UniProtKB-UniRule"/>
</dbReference>
<comment type="PTM">
    <text evidence="11">The Fe-S cluster can be nitrosylated by nitric oxide (NO).</text>
</comment>
<evidence type="ECO:0000256" key="3">
    <source>
        <dbReference type="ARBA" id="ARBA00022485"/>
    </source>
</evidence>
<dbReference type="GO" id="GO:0005737">
    <property type="term" value="C:cytoplasm"/>
    <property type="evidence" value="ECO:0007669"/>
    <property type="project" value="UniProtKB-SubCell"/>
</dbReference>
<keyword evidence="9 11" id="KW-1015">Disulfide bond</keyword>
<organism evidence="14 15">
    <name type="scientific">Saccharopolyspora gloriosae</name>
    <dbReference type="NCBI Taxonomy" id="455344"/>
    <lineage>
        <taxon>Bacteria</taxon>
        <taxon>Bacillati</taxon>
        <taxon>Actinomycetota</taxon>
        <taxon>Actinomycetes</taxon>
        <taxon>Pseudonocardiales</taxon>
        <taxon>Pseudonocardiaceae</taxon>
        <taxon>Saccharopolyspora</taxon>
    </lineage>
</organism>
<name>A0A840NDP1_9PSEU</name>
<keyword evidence="5 11" id="KW-0408">Iron</keyword>
<evidence type="ECO:0000256" key="1">
    <source>
        <dbReference type="ARBA" id="ARBA00004496"/>
    </source>
</evidence>
<dbReference type="PANTHER" id="PTHR38839:SF4">
    <property type="entry name" value="TRANSCRIPTIONAL REGULATOR WHIB"/>
    <property type="match status" value="1"/>
</dbReference>
<dbReference type="EMBL" id="JACHIV010000001">
    <property type="protein sequence ID" value="MBB5070040.1"/>
    <property type="molecule type" value="Genomic_DNA"/>
</dbReference>
<dbReference type="InterPro" id="IPR003482">
    <property type="entry name" value="Whib"/>
</dbReference>
<feature type="region of interest" description="Disordered" evidence="12">
    <location>
        <begin position="82"/>
        <end position="105"/>
    </location>
</feature>
<evidence type="ECO:0000256" key="7">
    <source>
        <dbReference type="ARBA" id="ARBA00023015"/>
    </source>
</evidence>
<gene>
    <name evidence="11" type="primary">whiB</name>
    <name evidence="14" type="ORF">BJ969_003128</name>
</gene>
<evidence type="ECO:0000256" key="12">
    <source>
        <dbReference type="SAM" id="MobiDB-lite"/>
    </source>
</evidence>
<comment type="cofactor">
    <cofactor evidence="11">
        <name>[4Fe-4S] cluster</name>
        <dbReference type="ChEBI" id="CHEBI:49883"/>
    </cofactor>
    <text evidence="11">Binds 1 [4Fe-4S] cluster per subunit. Following nitrosylation of the [4Fe-4S] cluster binds 1 [4Fe-8(NO)] cluster per subunit.</text>
</comment>
<dbReference type="GO" id="GO:0046872">
    <property type="term" value="F:metal ion binding"/>
    <property type="evidence" value="ECO:0007669"/>
    <property type="project" value="UniProtKB-KW"/>
</dbReference>
<dbReference type="GO" id="GO:0047134">
    <property type="term" value="F:protein-disulfide reductase [NAD(P)H] activity"/>
    <property type="evidence" value="ECO:0007669"/>
    <property type="project" value="TreeGrafter"/>
</dbReference>
<dbReference type="HAMAP" id="MF_01479">
    <property type="entry name" value="WhiB"/>
    <property type="match status" value="1"/>
</dbReference>
<feature type="binding site" evidence="11">
    <location>
        <position position="23"/>
    </location>
    <ligand>
        <name>[4Fe-4S] cluster</name>
        <dbReference type="ChEBI" id="CHEBI:49883"/>
    </ligand>
</feature>
<comment type="caution">
    <text evidence="14">The sequence shown here is derived from an EMBL/GenBank/DDBJ whole genome shotgun (WGS) entry which is preliminary data.</text>
</comment>
<reference evidence="14 15" key="1">
    <citation type="submission" date="2020-08" db="EMBL/GenBank/DDBJ databases">
        <title>Sequencing the genomes of 1000 actinobacteria strains.</title>
        <authorList>
            <person name="Klenk H.-P."/>
        </authorList>
    </citation>
    <scope>NUCLEOTIDE SEQUENCE [LARGE SCALE GENOMIC DNA]</scope>
    <source>
        <strain evidence="14 15">DSM 45582</strain>
    </source>
</reference>
<keyword evidence="6 11" id="KW-0411">Iron-sulfur</keyword>
<dbReference type="AlphaFoldDB" id="A0A840NDP1"/>
<dbReference type="PROSITE" id="PS51674">
    <property type="entry name" value="4FE4S_WBL"/>
    <property type="match status" value="1"/>
</dbReference>
<dbReference type="GO" id="GO:0051539">
    <property type="term" value="F:4 iron, 4 sulfur cluster binding"/>
    <property type="evidence" value="ECO:0007669"/>
    <property type="project" value="UniProtKB-UniRule"/>
</dbReference>
<feature type="compositionally biased region" description="Basic and acidic residues" evidence="12">
    <location>
        <begin position="92"/>
        <end position="105"/>
    </location>
</feature>
<comment type="similarity">
    <text evidence="2 11">Belongs to the WhiB family.</text>
</comment>
<evidence type="ECO:0000256" key="6">
    <source>
        <dbReference type="ARBA" id="ARBA00023014"/>
    </source>
</evidence>
<comment type="subcellular location">
    <subcellularLocation>
        <location evidence="1 11">Cytoplasm</location>
    </subcellularLocation>
</comment>
<keyword evidence="7 11" id="KW-0805">Transcription regulation</keyword>
<evidence type="ECO:0000256" key="2">
    <source>
        <dbReference type="ARBA" id="ARBA00006597"/>
    </source>
</evidence>
<evidence type="ECO:0000256" key="11">
    <source>
        <dbReference type="HAMAP-Rule" id="MF_01479"/>
    </source>
</evidence>
<dbReference type="GO" id="GO:0045454">
    <property type="term" value="P:cell redox homeostasis"/>
    <property type="evidence" value="ECO:0007669"/>
    <property type="project" value="TreeGrafter"/>
</dbReference>
<feature type="binding site" evidence="11">
    <location>
        <position position="46"/>
    </location>
    <ligand>
        <name>[4Fe-4S] cluster</name>
        <dbReference type="ChEBI" id="CHEBI:49883"/>
    </ligand>
</feature>
<comment type="function">
    <text evidence="11">Acts as a transcriptional regulator. Probably redox-responsive. The apo- but not holo-form probably binds DNA.</text>
</comment>
<dbReference type="Pfam" id="PF02467">
    <property type="entry name" value="Whib"/>
    <property type="match status" value="1"/>
</dbReference>
<keyword evidence="3 11" id="KW-0004">4Fe-4S</keyword>
<feature type="domain" description="4Fe-4S Wbl-type" evidence="13">
    <location>
        <begin position="22"/>
        <end position="79"/>
    </location>
</feature>
<evidence type="ECO:0000256" key="5">
    <source>
        <dbReference type="ARBA" id="ARBA00023004"/>
    </source>
</evidence>
<proteinExistence type="inferred from homology"/>
<keyword evidence="8 11" id="KW-0238">DNA-binding</keyword>
<evidence type="ECO:0000256" key="9">
    <source>
        <dbReference type="ARBA" id="ARBA00023157"/>
    </source>
</evidence>
<dbReference type="GO" id="GO:0045892">
    <property type="term" value="P:negative regulation of DNA-templated transcription"/>
    <property type="evidence" value="ECO:0007669"/>
    <property type="project" value="TreeGrafter"/>
</dbReference>
<feature type="binding site" evidence="11">
    <location>
        <position position="55"/>
    </location>
    <ligand>
        <name>[4Fe-4S] cluster</name>
        <dbReference type="ChEBI" id="CHEBI:49883"/>
    </ligand>
</feature>
<protein>
    <recommendedName>
        <fullName evidence="11">Transcriptional regulator WhiB</fullName>
    </recommendedName>
</protein>
<keyword evidence="15" id="KW-1185">Reference proteome</keyword>
<evidence type="ECO:0000259" key="13">
    <source>
        <dbReference type="PROSITE" id="PS51674"/>
    </source>
</evidence>
<accession>A0A840NDP1</accession>